<evidence type="ECO:0000313" key="3">
    <source>
        <dbReference type="Proteomes" id="UP000316371"/>
    </source>
</evidence>
<dbReference type="AlphaFoldDB" id="A0A553EC37"/>
<dbReference type="InterPro" id="IPR045497">
    <property type="entry name" value="DUF6438"/>
</dbReference>
<dbReference type="RefSeq" id="WP_144255349.1">
    <property type="nucleotide sequence ID" value="NZ_VJZT01000002.1"/>
</dbReference>
<name>A0A553EC37_9FLAO</name>
<comment type="caution">
    <text evidence="2">The sequence shown here is derived from an EMBL/GenBank/DDBJ whole genome shotgun (WGS) entry which is preliminary data.</text>
</comment>
<protein>
    <recommendedName>
        <fullName evidence="1">DUF6438 domain-containing protein</fullName>
    </recommendedName>
</protein>
<proteinExistence type="predicted"/>
<dbReference type="OrthoDB" id="7172369at2"/>
<dbReference type="Proteomes" id="UP000316371">
    <property type="component" value="Unassembled WGS sequence"/>
</dbReference>
<reference evidence="2 3" key="1">
    <citation type="submission" date="2019-07" db="EMBL/GenBank/DDBJ databases">
        <title>Novel species of Flavobacterium.</title>
        <authorList>
            <person name="Liu Q."/>
            <person name="Xin Y.-H."/>
        </authorList>
    </citation>
    <scope>NUCLEOTIDE SEQUENCE [LARGE SCALE GENOMIC DNA]</scope>
    <source>
        <strain evidence="2 3">LB1R34</strain>
    </source>
</reference>
<keyword evidence="3" id="KW-1185">Reference proteome</keyword>
<feature type="domain" description="DUF6438" evidence="1">
    <location>
        <begin position="29"/>
        <end position="139"/>
    </location>
</feature>
<gene>
    <name evidence="2" type="ORF">FNW21_03535</name>
</gene>
<accession>A0A553EC37</accession>
<organism evidence="2 3">
    <name type="scientific">Flavobacterium restrictum</name>
    <dbReference type="NCBI Taxonomy" id="2594428"/>
    <lineage>
        <taxon>Bacteria</taxon>
        <taxon>Pseudomonadati</taxon>
        <taxon>Bacteroidota</taxon>
        <taxon>Flavobacteriia</taxon>
        <taxon>Flavobacteriales</taxon>
        <taxon>Flavobacteriaceae</taxon>
        <taxon>Flavobacterium</taxon>
    </lineage>
</organism>
<sequence>MFKKIVFLFAIFHFSCASNIKQNTTSKRVVVYESKPCYGRCEAFSLTLFEDKKMEYDGFKNTKKSGKFYAKITTVDFKKIKILINKLDYENLKTDYTSKRTDLHLRILILNSLEKQKTIFLRDEIPIDILNLEKEINRLVKKYEFKKE</sequence>
<dbReference type="EMBL" id="VJZT01000002">
    <property type="protein sequence ID" value="TRX42343.1"/>
    <property type="molecule type" value="Genomic_DNA"/>
</dbReference>
<evidence type="ECO:0000313" key="2">
    <source>
        <dbReference type="EMBL" id="TRX42343.1"/>
    </source>
</evidence>
<evidence type="ECO:0000259" key="1">
    <source>
        <dbReference type="Pfam" id="PF20033"/>
    </source>
</evidence>
<dbReference type="Pfam" id="PF20033">
    <property type="entry name" value="DUF6438"/>
    <property type="match status" value="1"/>
</dbReference>